<protein>
    <submittedName>
        <fullName evidence="2">DUF2269 domain-containing protein</fullName>
    </submittedName>
</protein>
<keyword evidence="1" id="KW-0812">Transmembrane</keyword>
<evidence type="ECO:0000256" key="1">
    <source>
        <dbReference type="SAM" id="Phobius"/>
    </source>
</evidence>
<keyword evidence="1" id="KW-1133">Transmembrane helix</keyword>
<dbReference type="InterPro" id="IPR018729">
    <property type="entry name" value="DUF2269_transmembrane"/>
</dbReference>
<gene>
    <name evidence="2" type="ORF">NYR02_04930</name>
</gene>
<evidence type="ECO:0000313" key="3">
    <source>
        <dbReference type="Proteomes" id="UP001147830"/>
    </source>
</evidence>
<name>A0A9X2WDP1_9GAMM</name>
<dbReference type="EMBL" id="JAOANI010000014">
    <property type="protein sequence ID" value="MCT7358364.1"/>
    <property type="molecule type" value="Genomic_DNA"/>
</dbReference>
<feature type="transmembrane region" description="Helical" evidence="1">
    <location>
        <begin position="126"/>
        <end position="148"/>
    </location>
</feature>
<accession>A0A9X2WDP1</accession>
<dbReference type="AlphaFoldDB" id="A0A9X2WDP1"/>
<feature type="transmembrane region" description="Helical" evidence="1">
    <location>
        <begin position="47"/>
        <end position="70"/>
    </location>
</feature>
<dbReference type="Pfam" id="PF10027">
    <property type="entry name" value="DUF2269"/>
    <property type="match status" value="1"/>
</dbReference>
<proteinExistence type="predicted"/>
<sequence length="155" mass="17547">MTDYFLLKTLHILSAVVLMGTGSGIAFFMLMAVLSRSQETIRHVSRIVILADWLFTAPAVLVQLITGVWLMSLLNVSFTSPWFLTVAALFILIGCCWLPVVWIQYQLHREACMENGFLSVRFKRLMRLWIALGIPAFAAMLVLFWLMVAKPLAVI</sequence>
<feature type="transmembrane region" description="Helical" evidence="1">
    <location>
        <begin position="12"/>
        <end position="35"/>
    </location>
</feature>
<feature type="transmembrane region" description="Helical" evidence="1">
    <location>
        <begin position="82"/>
        <end position="105"/>
    </location>
</feature>
<organism evidence="2 3">
    <name type="scientific">Thalassolituus pacificus</name>
    <dbReference type="NCBI Taxonomy" id="2975440"/>
    <lineage>
        <taxon>Bacteria</taxon>
        <taxon>Pseudomonadati</taxon>
        <taxon>Pseudomonadota</taxon>
        <taxon>Gammaproteobacteria</taxon>
        <taxon>Oceanospirillales</taxon>
        <taxon>Oceanospirillaceae</taxon>
        <taxon>Thalassolituus</taxon>
    </lineage>
</organism>
<dbReference type="Proteomes" id="UP001147830">
    <property type="component" value="Unassembled WGS sequence"/>
</dbReference>
<keyword evidence="3" id="KW-1185">Reference proteome</keyword>
<dbReference type="RefSeq" id="WP_260975285.1">
    <property type="nucleotide sequence ID" value="NZ_JAOANI010000014.1"/>
</dbReference>
<reference evidence="2" key="2">
    <citation type="submission" date="2022-08" db="EMBL/GenBank/DDBJ databases">
        <authorList>
            <person name="Dong C."/>
        </authorList>
    </citation>
    <scope>NUCLEOTIDE SEQUENCE</scope>
    <source>
        <strain evidence="2">59MF3M-4</strain>
    </source>
</reference>
<keyword evidence="1" id="KW-0472">Membrane</keyword>
<reference evidence="2" key="1">
    <citation type="journal article" date="2022" name="Front. Microbiol.">
        <title>Genome-based taxonomic rearrangement of Oceanobacter-related bacteria including the description of Thalassolituus hydrocarbonoclasticus sp. nov. and Thalassolituus pacificus sp. nov. and emended description of the genus Thalassolituus.</title>
        <authorList>
            <person name="Dong C."/>
            <person name="Wei L."/>
            <person name="Wang J."/>
            <person name="Lai Q."/>
            <person name="Huang Z."/>
            <person name="Shao Z."/>
        </authorList>
    </citation>
    <scope>NUCLEOTIDE SEQUENCE</scope>
    <source>
        <strain evidence="2">59MF3M-4</strain>
    </source>
</reference>
<evidence type="ECO:0000313" key="2">
    <source>
        <dbReference type="EMBL" id="MCT7358364.1"/>
    </source>
</evidence>
<comment type="caution">
    <text evidence="2">The sequence shown here is derived from an EMBL/GenBank/DDBJ whole genome shotgun (WGS) entry which is preliminary data.</text>
</comment>